<accession>A0ABU3NNC0</accession>
<dbReference type="RefSeq" id="WP_315625003.1">
    <property type="nucleotide sequence ID" value="NZ_JAUHMF010000002.1"/>
</dbReference>
<evidence type="ECO:0000313" key="3">
    <source>
        <dbReference type="Proteomes" id="UP001254165"/>
    </source>
</evidence>
<keyword evidence="3" id="KW-1185">Reference proteome</keyword>
<comment type="caution">
    <text evidence="2">The sequence shown here is derived from an EMBL/GenBank/DDBJ whole genome shotgun (WGS) entry which is preliminary data.</text>
</comment>
<sequence length="319" mass="36388">MIISASRRTDIPAFYTPWFINRVRAGYCTVPNPFNRRQVSYVSLRPAEVDVIVFWTRNPAPLIPYLDELDERGLRYYFQYTVLDNPRALDPKSPPLPAALNTFRRLAEKIGPQKVIWRYDPIVFTPHTDAAFHRDAFARIAAALHGYTRRVVISILDRYPKAAKRLAALEPHGYPLDEEVIQTPAFEHLVRDLVALAAQHEMEIVSCAEDIDLRPYGVRPGKCVDDDYIRRVFGIEVTHTKDPHQRKACGCVVSKDIGAYDTCLFGCQYCYATRSFDRARQQHAMHNPESPSLIGWYEAPPPTKDETPTPDAQQLGLGF</sequence>
<evidence type="ECO:0000313" key="2">
    <source>
        <dbReference type="EMBL" id="MDT8898344.1"/>
    </source>
</evidence>
<dbReference type="Pfam" id="PF08902">
    <property type="entry name" value="DUF1848"/>
    <property type="match status" value="1"/>
</dbReference>
<protein>
    <submittedName>
        <fullName evidence="2">DUF1848 domain-containing protein</fullName>
    </submittedName>
</protein>
<dbReference type="Proteomes" id="UP001254165">
    <property type="component" value="Unassembled WGS sequence"/>
</dbReference>
<dbReference type="InterPro" id="IPR014998">
    <property type="entry name" value="DUF1848"/>
</dbReference>
<name>A0ABU3NNC0_9CHLR</name>
<evidence type="ECO:0000256" key="1">
    <source>
        <dbReference type="SAM" id="MobiDB-lite"/>
    </source>
</evidence>
<dbReference type="EMBL" id="JAUHMF010000002">
    <property type="protein sequence ID" value="MDT8898344.1"/>
    <property type="molecule type" value="Genomic_DNA"/>
</dbReference>
<reference evidence="2 3" key="1">
    <citation type="submission" date="2023-07" db="EMBL/GenBank/DDBJ databases">
        <title>Novel species of Thermanaerothrix with wide hydrolytic capabilities.</title>
        <authorList>
            <person name="Zayulina K.S."/>
            <person name="Podosokorskaya O.A."/>
            <person name="Elcheninov A.G."/>
        </authorList>
    </citation>
    <scope>NUCLEOTIDE SEQUENCE [LARGE SCALE GENOMIC DNA]</scope>
    <source>
        <strain evidence="2 3">4228-RoL</strain>
    </source>
</reference>
<feature type="region of interest" description="Disordered" evidence="1">
    <location>
        <begin position="284"/>
        <end position="319"/>
    </location>
</feature>
<gene>
    <name evidence="2" type="ORF">QYE77_08695</name>
</gene>
<proteinExistence type="predicted"/>
<organism evidence="2 3">
    <name type="scientific">Thermanaerothrix solaris</name>
    <dbReference type="NCBI Taxonomy" id="3058434"/>
    <lineage>
        <taxon>Bacteria</taxon>
        <taxon>Bacillati</taxon>
        <taxon>Chloroflexota</taxon>
        <taxon>Anaerolineae</taxon>
        <taxon>Anaerolineales</taxon>
        <taxon>Anaerolineaceae</taxon>
        <taxon>Thermanaerothrix</taxon>
    </lineage>
</organism>